<evidence type="ECO:0000256" key="1">
    <source>
        <dbReference type="ARBA" id="ARBA00022491"/>
    </source>
</evidence>
<evidence type="ECO:0000256" key="2">
    <source>
        <dbReference type="ARBA" id="ARBA00022649"/>
    </source>
</evidence>
<protein>
    <submittedName>
        <fullName evidence="8">GNAT family N-acetyltransferase</fullName>
    </submittedName>
</protein>
<reference evidence="8 9" key="1">
    <citation type="submission" date="2018-07" db="EMBL/GenBank/DDBJ databases">
        <title>Pedobacter sp. nov., isolated from soil.</title>
        <authorList>
            <person name="Zhou L.Y."/>
            <person name="Du Z.J."/>
        </authorList>
    </citation>
    <scope>NUCLEOTIDE SEQUENCE [LARGE SCALE GENOMIC DNA]</scope>
    <source>
        <strain evidence="8 9">JDX94</strain>
    </source>
</reference>
<comment type="caution">
    <text evidence="8">The sequence shown here is derived from an EMBL/GenBank/DDBJ whole genome shotgun (WGS) entry which is preliminary data.</text>
</comment>
<evidence type="ECO:0000256" key="6">
    <source>
        <dbReference type="SAM" id="Phobius"/>
    </source>
</evidence>
<keyword evidence="6" id="KW-0812">Transmembrane</keyword>
<evidence type="ECO:0000256" key="4">
    <source>
        <dbReference type="ARBA" id="ARBA00023315"/>
    </source>
</evidence>
<keyword evidence="6" id="KW-0472">Membrane</keyword>
<dbReference type="PANTHER" id="PTHR36449:SF1">
    <property type="entry name" value="ACETYLTRANSFERASE"/>
    <property type="match status" value="1"/>
</dbReference>
<keyword evidence="2" id="KW-1277">Toxin-antitoxin system</keyword>
<keyword evidence="6" id="KW-1133">Transmembrane helix</keyword>
<dbReference type="EMBL" id="QPKV01000003">
    <property type="protein sequence ID" value="RDC57324.1"/>
    <property type="molecule type" value="Genomic_DNA"/>
</dbReference>
<accession>A0A369PXU3</accession>
<keyword evidence="4" id="KW-0012">Acyltransferase</keyword>
<dbReference type="InterPro" id="IPR016181">
    <property type="entry name" value="Acyl_CoA_acyltransferase"/>
</dbReference>
<organism evidence="8 9">
    <name type="scientific">Pedobacter chinensis</name>
    <dbReference type="NCBI Taxonomy" id="2282421"/>
    <lineage>
        <taxon>Bacteria</taxon>
        <taxon>Pseudomonadati</taxon>
        <taxon>Bacteroidota</taxon>
        <taxon>Sphingobacteriia</taxon>
        <taxon>Sphingobacteriales</taxon>
        <taxon>Sphingobacteriaceae</taxon>
        <taxon>Pedobacter</taxon>
    </lineage>
</organism>
<dbReference type="InterPro" id="IPR000182">
    <property type="entry name" value="GNAT_dom"/>
</dbReference>
<dbReference type="GO" id="GO:0016747">
    <property type="term" value="F:acyltransferase activity, transferring groups other than amino-acyl groups"/>
    <property type="evidence" value="ECO:0007669"/>
    <property type="project" value="InterPro"/>
</dbReference>
<dbReference type="OrthoDB" id="9799147at2"/>
<feature type="transmembrane region" description="Helical" evidence="6">
    <location>
        <begin position="12"/>
        <end position="32"/>
    </location>
</feature>
<keyword evidence="3 8" id="KW-0808">Transferase</keyword>
<dbReference type="Pfam" id="PF00583">
    <property type="entry name" value="Acetyltransf_1"/>
    <property type="match status" value="1"/>
</dbReference>
<evidence type="ECO:0000313" key="9">
    <source>
        <dbReference type="Proteomes" id="UP000253961"/>
    </source>
</evidence>
<comment type="catalytic activity">
    <reaction evidence="5">
        <text>glycyl-tRNA(Gly) + acetyl-CoA = N-acetylglycyl-tRNA(Gly) + CoA + H(+)</text>
        <dbReference type="Rhea" id="RHEA:81867"/>
        <dbReference type="Rhea" id="RHEA-COMP:9683"/>
        <dbReference type="Rhea" id="RHEA-COMP:19766"/>
        <dbReference type="ChEBI" id="CHEBI:15378"/>
        <dbReference type="ChEBI" id="CHEBI:57287"/>
        <dbReference type="ChEBI" id="CHEBI:57288"/>
        <dbReference type="ChEBI" id="CHEBI:78522"/>
        <dbReference type="ChEBI" id="CHEBI:232036"/>
    </reaction>
</comment>
<sequence length="187" mass="20680">MILAILNKITTSIGFSLIIISNIFTISLQQFLIPLKGFSCGKEKLDNYLHKQASQDVKRKLCVVFAMFEDTIIKGYYTLSSASIPSMLVPEDFRKKMPKSYESLPVTLLGRLAIDSKFKGNGLGGIILLDALKRSYEIANQSLGSIGIVVDPLDDDAVAFYEKFGFILLPDSGKMFLPMSDIAQLTL</sequence>
<keyword evidence="9" id="KW-1185">Reference proteome</keyword>
<dbReference type="AlphaFoldDB" id="A0A369PXU3"/>
<keyword evidence="1" id="KW-0678">Repressor</keyword>
<feature type="domain" description="N-acetyltransferase" evidence="7">
    <location>
        <begin position="103"/>
        <end position="166"/>
    </location>
</feature>
<name>A0A369PXU3_9SPHI</name>
<gene>
    <name evidence="8" type="ORF">DU508_09150</name>
</gene>
<dbReference type="SUPFAM" id="SSF55729">
    <property type="entry name" value="Acyl-CoA N-acyltransferases (Nat)"/>
    <property type="match status" value="1"/>
</dbReference>
<evidence type="ECO:0000313" key="8">
    <source>
        <dbReference type="EMBL" id="RDC57324.1"/>
    </source>
</evidence>
<dbReference type="Gene3D" id="3.40.630.30">
    <property type="match status" value="1"/>
</dbReference>
<dbReference type="PANTHER" id="PTHR36449">
    <property type="entry name" value="ACETYLTRANSFERASE-RELATED"/>
    <property type="match status" value="1"/>
</dbReference>
<proteinExistence type="predicted"/>
<evidence type="ECO:0000259" key="7">
    <source>
        <dbReference type="Pfam" id="PF00583"/>
    </source>
</evidence>
<evidence type="ECO:0000256" key="5">
    <source>
        <dbReference type="ARBA" id="ARBA00049880"/>
    </source>
</evidence>
<evidence type="ECO:0000256" key="3">
    <source>
        <dbReference type="ARBA" id="ARBA00022679"/>
    </source>
</evidence>
<dbReference type="Proteomes" id="UP000253961">
    <property type="component" value="Unassembled WGS sequence"/>
</dbReference>